<dbReference type="PANTHER" id="PTHR18952:SF265">
    <property type="entry name" value="CARBONIC ANHYDRASE"/>
    <property type="match status" value="1"/>
</dbReference>
<feature type="domain" description="Alpha-carbonic anhydrase" evidence="8">
    <location>
        <begin position="1"/>
        <end position="198"/>
    </location>
</feature>
<keyword evidence="5" id="KW-0456">Lyase</keyword>
<dbReference type="SUPFAM" id="SSF51069">
    <property type="entry name" value="Carbonic anhydrase"/>
    <property type="match status" value="1"/>
</dbReference>
<keyword evidence="4" id="KW-0862">Zinc</keyword>
<dbReference type="GO" id="GO:0008270">
    <property type="term" value="F:zinc ion binding"/>
    <property type="evidence" value="ECO:0007669"/>
    <property type="project" value="InterPro"/>
</dbReference>
<keyword evidence="10" id="KW-1185">Reference proteome</keyword>
<comment type="catalytic activity">
    <reaction evidence="6">
        <text>hydrogencarbonate + H(+) = CO2 + H2O</text>
        <dbReference type="Rhea" id="RHEA:10748"/>
        <dbReference type="ChEBI" id="CHEBI:15377"/>
        <dbReference type="ChEBI" id="CHEBI:15378"/>
        <dbReference type="ChEBI" id="CHEBI:16526"/>
        <dbReference type="ChEBI" id="CHEBI:17544"/>
        <dbReference type="EC" id="4.2.1.1"/>
    </reaction>
</comment>
<dbReference type="GO" id="GO:0004089">
    <property type="term" value="F:carbonate dehydratase activity"/>
    <property type="evidence" value="ECO:0007669"/>
    <property type="project" value="UniProtKB-EC"/>
</dbReference>
<evidence type="ECO:0000256" key="6">
    <source>
        <dbReference type="ARBA" id="ARBA00048348"/>
    </source>
</evidence>
<evidence type="ECO:0000256" key="4">
    <source>
        <dbReference type="ARBA" id="ARBA00022833"/>
    </source>
</evidence>
<dbReference type="RefSeq" id="WP_132326153.1">
    <property type="nucleotide sequence ID" value="NZ_FWZT01000042.1"/>
</dbReference>
<reference evidence="10" key="1">
    <citation type="submission" date="2017-04" db="EMBL/GenBank/DDBJ databases">
        <authorList>
            <person name="Varghese N."/>
            <person name="Submissions S."/>
        </authorList>
    </citation>
    <scope>NUCLEOTIDE SEQUENCE [LARGE SCALE GENOMIC DNA]</scope>
    <source>
        <strain evidence="10">RKEM611</strain>
    </source>
</reference>
<dbReference type="EMBL" id="FWZT01000042">
    <property type="protein sequence ID" value="SMF82558.1"/>
    <property type="molecule type" value="Genomic_DNA"/>
</dbReference>
<dbReference type="AlphaFoldDB" id="A0A1Y6CQ01"/>
<dbReference type="Pfam" id="PF00194">
    <property type="entry name" value="Carb_anhydrase"/>
    <property type="match status" value="1"/>
</dbReference>
<dbReference type="InterPro" id="IPR023561">
    <property type="entry name" value="Carbonic_anhydrase_a-class"/>
</dbReference>
<evidence type="ECO:0000256" key="2">
    <source>
        <dbReference type="ARBA" id="ARBA00012925"/>
    </source>
</evidence>
<proteinExistence type="inferred from homology"/>
<dbReference type="Gene3D" id="3.10.200.10">
    <property type="entry name" value="Alpha carbonic anhydrase"/>
    <property type="match status" value="1"/>
</dbReference>
<dbReference type="PROSITE" id="PS51144">
    <property type="entry name" value="ALPHA_CA_2"/>
    <property type="match status" value="1"/>
</dbReference>
<dbReference type="STRING" id="1513793.SAMN06296036_14211"/>
<dbReference type="PANTHER" id="PTHR18952">
    <property type="entry name" value="CARBONIC ANHYDRASE"/>
    <property type="match status" value="1"/>
</dbReference>
<organism evidence="9 10">
    <name type="scientific">Pseudobacteriovorax antillogorgiicola</name>
    <dbReference type="NCBI Taxonomy" id="1513793"/>
    <lineage>
        <taxon>Bacteria</taxon>
        <taxon>Pseudomonadati</taxon>
        <taxon>Bdellovibrionota</taxon>
        <taxon>Oligoflexia</taxon>
        <taxon>Oligoflexales</taxon>
        <taxon>Pseudobacteriovoracaceae</taxon>
        <taxon>Pseudobacteriovorax</taxon>
    </lineage>
</organism>
<gene>
    <name evidence="9" type="ORF">SAMN06296036_14211</name>
</gene>
<evidence type="ECO:0000313" key="10">
    <source>
        <dbReference type="Proteomes" id="UP000192907"/>
    </source>
</evidence>
<dbReference type="InterPro" id="IPR041891">
    <property type="entry name" value="Alpha_CA_prokaryot-like"/>
</dbReference>
<accession>A0A1Y6CQ01</accession>
<evidence type="ECO:0000256" key="1">
    <source>
        <dbReference type="ARBA" id="ARBA00010718"/>
    </source>
</evidence>
<name>A0A1Y6CQ01_9BACT</name>
<dbReference type="CDD" id="cd03124">
    <property type="entry name" value="alpha_CA_prokaryotic_like"/>
    <property type="match status" value="1"/>
</dbReference>
<dbReference type="EC" id="4.2.1.1" evidence="2"/>
<keyword evidence="3" id="KW-0479">Metal-binding</keyword>
<feature type="region of interest" description="Disordered" evidence="7">
    <location>
        <begin position="179"/>
        <end position="198"/>
    </location>
</feature>
<protein>
    <recommendedName>
        <fullName evidence="2">carbonic anhydrase</fullName>
        <ecNumber evidence="2">4.2.1.1</ecNumber>
    </recommendedName>
</protein>
<dbReference type="Proteomes" id="UP000192907">
    <property type="component" value="Unassembled WGS sequence"/>
</dbReference>
<evidence type="ECO:0000256" key="5">
    <source>
        <dbReference type="ARBA" id="ARBA00023239"/>
    </source>
</evidence>
<evidence type="ECO:0000256" key="3">
    <source>
        <dbReference type="ARBA" id="ARBA00022723"/>
    </source>
</evidence>
<evidence type="ECO:0000256" key="7">
    <source>
        <dbReference type="SAM" id="MobiDB-lite"/>
    </source>
</evidence>
<dbReference type="InterPro" id="IPR001148">
    <property type="entry name" value="CA_dom"/>
</dbReference>
<sequence>MGAFQSPIDIGRTIASPELRYLEFDYDPTGLEIMLQNQIVRAKPVDLIRVRFEEQTYFLDEIRFHTPSEHRIKGEPHDGEIQLIHRNERGEILAVSILVWEGSRLPAFDVIKAKIPRKEGSKKILVGFDIRNLLPKKRRYFRYSGSMTTPPCQEGVTWVIFQSAIQLSGHQIDQLTLAQGKNNRPPQPLGNRIPLRSR</sequence>
<evidence type="ECO:0000313" key="9">
    <source>
        <dbReference type="EMBL" id="SMF82558.1"/>
    </source>
</evidence>
<dbReference type="InterPro" id="IPR036398">
    <property type="entry name" value="CA_dom_sf"/>
</dbReference>
<comment type="similarity">
    <text evidence="1">Belongs to the alpha-carbonic anhydrase family.</text>
</comment>
<evidence type="ECO:0000259" key="8">
    <source>
        <dbReference type="PROSITE" id="PS51144"/>
    </source>
</evidence>
<dbReference type="OrthoDB" id="5327615at2"/>
<dbReference type="SMART" id="SM01057">
    <property type="entry name" value="Carb_anhydrase"/>
    <property type="match status" value="1"/>
</dbReference>